<dbReference type="InParanoid" id="A0A7M7HP83"/>
<dbReference type="AlphaFoldDB" id="A0A7M7HP83"/>
<keyword evidence="2" id="KW-0472">Membrane</keyword>
<protein>
    <submittedName>
        <fullName evidence="3">Uncharacterized protein</fullName>
    </submittedName>
</protein>
<dbReference type="GeneID" id="105445063"/>
<keyword evidence="2" id="KW-1133">Transmembrane helix</keyword>
<feature type="transmembrane region" description="Helical" evidence="2">
    <location>
        <begin position="98"/>
        <end position="123"/>
    </location>
</feature>
<proteinExistence type="predicted"/>
<feature type="transmembrane region" description="Helical" evidence="2">
    <location>
        <begin position="69"/>
        <end position="92"/>
    </location>
</feature>
<organism evidence="3 4">
    <name type="scientific">Strongylocentrotus purpuratus</name>
    <name type="common">Purple sea urchin</name>
    <dbReference type="NCBI Taxonomy" id="7668"/>
    <lineage>
        <taxon>Eukaryota</taxon>
        <taxon>Metazoa</taxon>
        <taxon>Echinodermata</taxon>
        <taxon>Eleutherozoa</taxon>
        <taxon>Echinozoa</taxon>
        <taxon>Echinoidea</taxon>
        <taxon>Euechinoidea</taxon>
        <taxon>Echinacea</taxon>
        <taxon>Camarodonta</taxon>
        <taxon>Echinidea</taxon>
        <taxon>Strongylocentrotidae</taxon>
        <taxon>Strongylocentrotus</taxon>
    </lineage>
</organism>
<feature type="region of interest" description="Disordered" evidence="1">
    <location>
        <begin position="197"/>
        <end position="236"/>
    </location>
</feature>
<evidence type="ECO:0000256" key="2">
    <source>
        <dbReference type="SAM" id="Phobius"/>
    </source>
</evidence>
<dbReference type="Proteomes" id="UP000007110">
    <property type="component" value="Unassembled WGS sequence"/>
</dbReference>
<name>A0A7M7HP83_STRPU</name>
<accession>A0A7M7HP83</accession>
<dbReference type="OMA" id="FVFVRMR"/>
<dbReference type="OrthoDB" id="10405682at2759"/>
<reference evidence="3" key="2">
    <citation type="submission" date="2021-01" db="UniProtKB">
        <authorList>
            <consortium name="EnsemblMetazoa"/>
        </authorList>
    </citation>
    <scope>IDENTIFICATION</scope>
</reference>
<feature type="region of interest" description="Disordered" evidence="1">
    <location>
        <begin position="134"/>
        <end position="157"/>
    </location>
</feature>
<reference evidence="4" key="1">
    <citation type="submission" date="2015-02" db="EMBL/GenBank/DDBJ databases">
        <title>Genome sequencing for Strongylocentrotus purpuratus.</title>
        <authorList>
            <person name="Murali S."/>
            <person name="Liu Y."/>
            <person name="Vee V."/>
            <person name="English A."/>
            <person name="Wang M."/>
            <person name="Skinner E."/>
            <person name="Han Y."/>
            <person name="Muzny D.M."/>
            <person name="Worley K.C."/>
            <person name="Gibbs R.A."/>
        </authorList>
    </citation>
    <scope>NUCLEOTIDE SEQUENCE</scope>
</reference>
<dbReference type="EnsemblMetazoa" id="XM_011680089">
    <property type="protein sequence ID" value="XP_011678391"/>
    <property type="gene ID" value="LOC105445063"/>
</dbReference>
<evidence type="ECO:0000313" key="4">
    <source>
        <dbReference type="Proteomes" id="UP000007110"/>
    </source>
</evidence>
<keyword evidence="4" id="KW-1185">Reference proteome</keyword>
<feature type="compositionally biased region" description="Low complexity" evidence="1">
    <location>
        <begin position="209"/>
        <end position="218"/>
    </location>
</feature>
<dbReference type="KEGG" id="spu:105445063"/>
<sequence>MSTEPRHIDQSKALAQREGSVRGILNTTRTLTRQSSSMSNSKATARHPSVHRCVSEADRDSVYDVTGSTVVVTLLILSPPIVLIGVILLTMGAIIGKIFVLVAGLATILSGVLIAATSAFVFVRMRSGVRNQTSLTERGSSARGRGGSGRDSSGRGNYYRVTMDLERSIKSADGSFRVEITEQPTTMVTFFSSADSGTKSIRGDKTNGSNASSLSSASETMKAIGIKRGSENSSPG</sequence>
<evidence type="ECO:0000256" key="1">
    <source>
        <dbReference type="SAM" id="MobiDB-lite"/>
    </source>
</evidence>
<keyword evidence="2" id="KW-0812">Transmembrane</keyword>
<dbReference type="RefSeq" id="XP_011678391.2">
    <property type="nucleotide sequence ID" value="XM_011680089.2"/>
</dbReference>
<evidence type="ECO:0000313" key="3">
    <source>
        <dbReference type="EnsemblMetazoa" id="XP_011678391"/>
    </source>
</evidence>